<dbReference type="OrthoDB" id="6110379at2759"/>
<dbReference type="Gene3D" id="1.20.5.320">
    <property type="entry name" value="6-Phosphogluconate Dehydrogenase, domain 3"/>
    <property type="match status" value="1"/>
</dbReference>
<dbReference type="EMBL" id="CAIIXF020000001">
    <property type="protein sequence ID" value="CAH1773477.1"/>
    <property type="molecule type" value="Genomic_DNA"/>
</dbReference>
<evidence type="ECO:0000256" key="1">
    <source>
        <dbReference type="SAM" id="MobiDB-lite"/>
    </source>
</evidence>
<evidence type="ECO:0000313" key="3">
    <source>
        <dbReference type="EMBL" id="CAH1773477.1"/>
    </source>
</evidence>
<dbReference type="InterPro" id="IPR016186">
    <property type="entry name" value="C-type_lectin-like/link_sf"/>
</dbReference>
<accession>A0A8J1U9H7</accession>
<feature type="compositionally biased region" description="Pro residues" evidence="1">
    <location>
        <begin position="60"/>
        <end position="75"/>
    </location>
</feature>
<protein>
    <submittedName>
        <fullName evidence="3">Uncharacterized protein</fullName>
    </submittedName>
</protein>
<organism evidence="3 4">
    <name type="scientific">Owenia fusiformis</name>
    <name type="common">Polychaete worm</name>
    <dbReference type="NCBI Taxonomy" id="6347"/>
    <lineage>
        <taxon>Eukaryota</taxon>
        <taxon>Metazoa</taxon>
        <taxon>Spiralia</taxon>
        <taxon>Lophotrochozoa</taxon>
        <taxon>Annelida</taxon>
        <taxon>Polychaeta</taxon>
        <taxon>Sedentaria</taxon>
        <taxon>Canalipalpata</taxon>
        <taxon>Sabellida</taxon>
        <taxon>Oweniida</taxon>
        <taxon>Oweniidae</taxon>
        <taxon>Owenia</taxon>
    </lineage>
</organism>
<dbReference type="PROSITE" id="PS50041">
    <property type="entry name" value="C_TYPE_LECTIN_2"/>
    <property type="match status" value="1"/>
</dbReference>
<keyword evidence="2" id="KW-0732">Signal</keyword>
<reference evidence="3" key="1">
    <citation type="submission" date="2022-03" db="EMBL/GenBank/DDBJ databases">
        <authorList>
            <person name="Martin C."/>
        </authorList>
    </citation>
    <scope>NUCLEOTIDE SEQUENCE</scope>
</reference>
<name>A0A8J1U9H7_OWEFU</name>
<evidence type="ECO:0000256" key="2">
    <source>
        <dbReference type="SAM" id="SignalP"/>
    </source>
</evidence>
<feature type="region of interest" description="Disordered" evidence="1">
    <location>
        <begin position="60"/>
        <end position="79"/>
    </location>
</feature>
<dbReference type="InterPro" id="IPR001304">
    <property type="entry name" value="C-type_lectin-like"/>
</dbReference>
<sequence>MELQTFLLLLLLTVQYSYCANNKLKSCQAKLKRLQNDYNVLKVAGQCTCNCEGIKGLPGPTGPQGPQGPPGPTGPQLPTTCPHDFVQNSEFGSCYKLFTVEPFSWIDALSHCQSMGANLAMIESNEEQNFLREQIQQKNNLENFWIGLNELHGNWSWSTMPGQENEPLGKDSYHSWNVDEGQPENNDQNCAKMAGGTSTRNYRWHDDLCTSKDKYICEIKLNIKQK</sequence>
<feature type="signal peptide" evidence="2">
    <location>
        <begin position="1"/>
        <end position="19"/>
    </location>
</feature>
<dbReference type="Gene3D" id="3.10.100.10">
    <property type="entry name" value="Mannose-Binding Protein A, subunit A"/>
    <property type="match status" value="1"/>
</dbReference>
<dbReference type="AlphaFoldDB" id="A0A8J1U9H7"/>
<keyword evidence="4" id="KW-1185">Reference proteome</keyword>
<comment type="caution">
    <text evidence="3">The sequence shown here is derived from an EMBL/GenBank/DDBJ whole genome shotgun (WGS) entry which is preliminary data.</text>
</comment>
<dbReference type="Pfam" id="PF00059">
    <property type="entry name" value="Lectin_C"/>
    <property type="match status" value="1"/>
</dbReference>
<evidence type="ECO:0000313" key="4">
    <source>
        <dbReference type="Proteomes" id="UP000749559"/>
    </source>
</evidence>
<gene>
    <name evidence="3" type="ORF">OFUS_LOCUS1071</name>
</gene>
<dbReference type="InterPro" id="IPR016187">
    <property type="entry name" value="CTDL_fold"/>
</dbReference>
<dbReference type="PANTHER" id="PTHR22803">
    <property type="entry name" value="MANNOSE, PHOSPHOLIPASE, LECTIN RECEPTOR RELATED"/>
    <property type="match status" value="1"/>
</dbReference>
<feature type="chain" id="PRO_5043905033" evidence="2">
    <location>
        <begin position="20"/>
        <end position="226"/>
    </location>
</feature>
<dbReference type="SMART" id="SM00034">
    <property type="entry name" value="CLECT"/>
    <property type="match status" value="1"/>
</dbReference>
<proteinExistence type="predicted"/>
<dbReference type="SUPFAM" id="SSF56436">
    <property type="entry name" value="C-type lectin-like"/>
    <property type="match status" value="1"/>
</dbReference>
<dbReference type="Proteomes" id="UP000749559">
    <property type="component" value="Unassembled WGS sequence"/>
</dbReference>
<dbReference type="CDD" id="cd00037">
    <property type="entry name" value="CLECT"/>
    <property type="match status" value="1"/>
</dbReference>
<dbReference type="InterPro" id="IPR050111">
    <property type="entry name" value="C-type_lectin/snaclec_domain"/>
</dbReference>